<keyword evidence="3" id="KW-1185">Reference proteome</keyword>
<dbReference type="EMBL" id="JAIRBC010000037">
    <property type="protein sequence ID" value="MCG2462592.1"/>
    <property type="molecule type" value="Genomic_DNA"/>
</dbReference>
<dbReference type="AlphaFoldDB" id="A0AAE3EZK8"/>
<dbReference type="Pfam" id="PF00535">
    <property type="entry name" value="Glycos_transf_2"/>
    <property type="match status" value="1"/>
</dbReference>
<dbReference type="Gene3D" id="3.90.550.10">
    <property type="entry name" value="Spore Coat Polysaccharide Biosynthesis Protein SpsA, Chain A"/>
    <property type="match status" value="1"/>
</dbReference>
<dbReference type="GO" id="GO:0044010">
    <property type="term" value="P:single-species biofilm formation"/>
    <property type="evidence" value="ECO:0007669"/>
    <property type="project" value="TreeGrafter"/>
</dbReference>
<dbReference type="Proteomes" id="UP001200642">
    <property type="component" value="Unassembled WGS sequence"/>
</dbReference>
<dbReference type="InterPro" id="IPR029044">
    <property type="entry name" value="Nucleotide-diphossugar_trans"/>
</dbReference>
<sequence>MISYRVLKTKPLISVVIPVKNGSATIANCLNAIKGQNIYNQTEVIIIDSGSSDGTLEILENYDVKIIPIDPKSFNHGATRNLGVKHAKGEFVVMTVQDAIAINDTWLETMLAHYKDPEVAGVCGQQIVPHDPEKNPHEWFRPQSSSTIKHVQFRDRMKFEALSPKEQHAVCGWDDVNAMYRRKVLENIPFQPLVYGEDMFWAKQALEQGHKLVFDSAARVAHYHFQYPEYTYRRTLISKLFTYKCFGYERVDTYTLKDYLLVVYRNFKWGCAPKWIFHNFKIIYQHRKATREVLEAIENDTMEKLEKELSLNVPIGIQKTA</sequence>
<evidence type="ECO:0000313" key="2">
    <source>
        <dbReference type="EMBL" id="MCG2462592.1"/>
    </source>
</evidence>
<dbReference type="PANTHER" id="PTHR43685">
    <property type="entry name" value="GLYCOSYLTRANSFERASE"/>
    <property type="match status" value="1"/>
</dbReference>
<feature type="domain" description="Glycosyltransferase 2-like" evidence="1">
    <location>
        <begin position="14"/>
        <end position="187"/>
    </location>
</feature>
<dbReference type="InterPro" id="IPR001173">
    <property type="entry name" value="Glyco_trans_2-like"/>
</dbReference>
<accession>A0AAE3EZK8</accession>
<reference evidence="2" key="1">
    <citation type="submission" date="2023-02" db="EMBL/GenBank/DDBJ databases">
        <title>Genome of Flavobacteriaceae gen. nov. sp. strain F89.</title>
        <authorList>
            <person name="Wang Y."/>
        </authorList>
    </citation>
    <scope>NUCLEOTIDE SEQUENCE</scope>
    <source>
        <strain evidence="2">F89</strain>
    </source>
</reference>
<dbReference type="SUPFAM" id="SSF53448">
    <property type="entry name" value="Nucleotide-diphospho-sugar transferases"/>
    <property type="match status" value="1"/>
</dbReference>
<dbReference type="PANTHER" id="PTHR43685:SF13">
    <property type="entry name" value="O ANTIGEN BIOSYNTHESIS RHAMNOSYLTRANSFERASE RFBN"/>
    <property type="match status" value="1"/>
</dbReference>
<dbReference type="InterPro" id="IPR050834">
    <property type="entry name" value="Glycosyltransf_2"/>
</dbReference>
<dbReference type="CDD" id="cd06423">
    <property type="entry name" value="CESA_like"/>
    <property type="match status" value="1"/>
</dbReference>
<gene>
    <name evidence="2" type="ORF">K8352_17655</name>
</gene>
<dbReference type="RefSeq" id="WP_317903727.1">
    <property type="nucleotide sequence ID" value="NZ_JAIRBC010000037.1"/>
</dbReference>
<proteinExistence type="predicted"/>
<protein>
    <submittedName>
        <fullName evidence="2">Glycosyltransferase</fullName>
    </submittedName>
</protein>
<comment type="caution">
    <text evidence="2">The sequence shown here is derived from an EMBL/GenBank/DDBJ whole genome shotgun (WGS) entry which is preliminary data.</text>
</comment>
<organism evidence="2 3">
    <name type="scientific">Cerina litoralis</name>
    <dbReference type="NCBI Taxonomy" id="2874477"/>
    <lineage>
        <taxon>Bacteria</taxon>
        <taxon>Pseudomonadati</taxon>
        <taxon>Bacteroidota</taxon>
        <taxon>Flavobacteriia</taxon>
        <taxon>Flavobacteriales</taxon>
        <taxon>Flavobacteriaceae</taxon>
        <taxon>Cerina</taxon>
    </lineage>
</organism>
<evidence type="ECO:0000259" key="1">
    <source>
        <dbReference type="Pfam" id="PF00535"/>
    </source>
</evidence>
<name>A0AAE3EZK8_9FLAO</name>
<evidence type="ECO:0000313" key="3">
    <source>
        <dbReference type="Proteomes" id="UP001200642"/>
    </source>
</evidence>